<sequence length="370" mass="41544">MKNVKNAAEHFVSLEEVSSIVQLGSGNVHDTFLVTCRSGYKLILQRMNRDVFPDISRVMENLFFLSEYYSQIPAPHLTGEEPCWQFPSVVLTKNGQSFLDLQDGCWRALRYIDDTRILEKIDNLQVAQEVGHVLAGFHKMGQGVEASRLHDTLPGFHVTPLYLHHYETVINAGVDTSLQGAGFAFCRDFIEKRKSIVTVLEEAKELGKLAVQVIHGDPKLENILFDAGSDKAVALIDLDTVKPGLILYDLGDCLRSCCNRSGGEECDDPGCVSFDLSICRAVLEGYLAEGAGILSLFDYEYLYEAIRLIPFELGMRFFTDYLEGNVYFKVGNEEQNLKRALVQFHLVASIEEQEGDLRELVEELSSWGAR</sequence>
<gene>
    <name evidence="2" type="ORF">H8E41_07515</name>
</gene>
<feature type="domain" description="Aminoglycoside phosphotransferase" evidence="1">
    <location>
        <begin position="20"/>
        <end position="263"/>
    </location>
</feature>
<dbReference type="Pfam" id="PF01636">
    <property type="entry name" value="APH"/>
    <property type="match status" value="1"/>
</dbReference>
<dbReference type="InterPro" id="IPR050249">
    <property type="entry name" value="Pseudomonas-type_ThrB"/>
</dbReference>
<accession>A0A8J6NE12</accession>
<dbReference type="Proteomes" id="UP000614424">
    <property type="component" value="Unassembled WGS sequence"/>
</dbReference>
<dbReference type="SUPFAM" id="SSF56112">
    <property type="entry name" value="Protein kinase-like (PK-like)"/>
    <property type="match status" value="1"/>
</dbReference>
<dbReference type="EMBL" id="JACNJZ010000101">
    <property type="protein sequence ID" value="MBC8317740.1"/>
    <property type="molecule type" value="Genomic_DNA"/>
</dbReference>
<comment type="caution">
    <text evidence="2">The sequence shown here is derived from an EMBL/GenBank/DDBJ whole genome shotgun (WGS) entry which is preliminary data.</text>
</comment>
<dbReference type="PANTHER" id="PTHR21064:SF5">
    <property type="entry name" value="SLR1880 PROTEIN"/>
    <property type="match status" value="1"/>
</dbReference>
<name>A0A8J6NE12_9BACT</name>
<evidence type="ECO:0000313" key="3">
    <source>
        <dbReference type="Proteomes" id="UP000614424"/>
    </source>
</evidence>
<reference evidence="2 3" key="1">
    <citation type="submission" date="2020-08" db="EMBL/GenBank/DDBJ databases">
        <title>Bridging the membrane lipid divide: bacteria of the FCB group superphylum have the potential to synthesize archaeal ether lipids.</title>
        <authorList>
            <person name="Villanueva L."/>
            <person name="Von Meijenfeldt F.A.B."/>
            <person name="Westbye A.B."/>
            <person name="Yadav S."/>
            <person name="Hopmans E.C."/>
            <person name="Dutilh B.E."/>
            <person name="Sinninghe Damste J.S."/>
        </authorList>
    </citation>
    <scope>NUCLEOTIDE SEQUENCE [LARGE SCALE GENOMIC DNA]</scope>
    <source>
        <strain evidence="2">NIOZ-UU47</strain>
    </source>
</reference>
<dbReference type="InterPro" id="IPR011009">
    <property type="entry name" value="Kinase-like_dom_sf"/>
</dbReference>
<dbReference type="AlphaFoldDB" id="A0A8J6NE12"/>
<dbReference type="InterPro" id="IPR002575">
    <property type="entry name" value="Aminoglycoside_PTrfase"/>
</dbReference>
<dbReference type="PANTHER" id="PTHR21064">
    <property type="entry name" value="AMINOGLYCOSIDE PHOSPHOTRANSFERASE DOMAIN-CONTAINING PROTEIN-RELATED"/>
    <property type="match status" value="1"/>
</dbReference>
<protein>
    <submittedName>
        <fullName evidence="2">Aminoglycoside phosphotransferase family protein</fullName>
    </submittedName>
</protein>
<evidence type="ECO:0000313" key="2">
    <source>
        <dbReference type="EMBL" id="MBC8317740.1"/>
    </source>
</evidence>
<evidence type="ECO:0000259" key="1">
    <source>
        <dbReference type="Pfam" id="PF01636"/>
    </source>
</evidence>
<dbReference type="Gene3D" id="3.90.1200.10">
    <property type="match status" value="1"/>
</dbReference>
<organism evidence="2 3">
    <name type="scientific">Candidatus Desulfobia pelagia</name>
    <dbReference type="NCBI Taxonomy" id="2841692"/>
    <lineage>
        <taxon>Bacteria</taxon>
        <taxon>Pseudomonadati</taxon>
        <taxon>Thermodesulfobacteriota</taxon>
        <taxon>Desulfobulbia</taxon>
        <taxon>Desulfobulbales</taxon>
        <taxon>Desulfobulbaceae</taxon>
        <taxon>Candidatus Desulfobia</taxon>
    </lineage>
</organism>
<proteinExistence type="predicted"/>